<organism evidence="2 3">
    <name type="scientific">Pleuronectes platessa</name>
    <name type="common">European plaice</name>
    <dbReference type="NCBI Taxonomy" id="8262"/>
    <lineage>
        <taxon>Eukaryota</taxon>
        <taxon>Metazoa</taxon>
        <taxon>Chordata</taxon>
        <taxon>Craniata</taxon>
        <taxon>Vertebrata</taxon>
        <taxon>Euteleostomi</taxon>
        <taxon>Actinopterygii</taxon>
        <taxon>Neopterygii</taxon>
        <taxon>Teleostei</taxon>
        <taxon>Neoteleostei</taxon>
        <taxon>Acanthomorphata</taxon>
        <taxon>Carangaria</taxon>
        <taxon>Pleuronectiformes</taxon>
        <taxon>Pleuronectoidei</taxon>
        <taxon>Pleuronectidae</taxon>
        <taxon>Pleuronectes</taxon>
    </lineage>
</organism>
<sequence length="181" mass="20906">MPDEFSSQDLQEMQGRFPARILSWEHSILKPSPIPRPPRDTDRGNHAMFLYSKYLFFALLALLLNFSAAGFYGFFFFCLHLTPWLCLRVIALAFILASCFCFSRNHSLRWVGWKQQLWSGLWSAWQMGNKLGPCSREALGEWRTRGRGCCQSAVYAGHDYGKTRLLLLKENVSHIGHHIHV</sequence>
<reference evidence="2" key="1">
    <citation type="submission" date="2020-03" db="EMBL/GenBank/DDBJ databases">
        <authorList>
            <person name="Weist P."/>
        </authorList>
    </citation>
    <scope>NUCLEOTIDE SEQUENCE</scope>
</reference>
<dbReference type="Proteomes" id="UP001153269">
    <property type="component" value="Unassembled WGS sequence"/>
</dbReference>
<accession>A0A9N7UM73</accession>
<name>A0A9N7UM73_PLEPL</name>
<dbReference type="AlphaFoldDB" id="A0A9N7UM73"/>
<protein>
    <submittedName>
        <fullName evidence="2">Uncharacterized protein</fullName>
    </submittedName>
</protein>
<keyword evidence="1" id="KW-1133">Transmembrane helix</keyword>
<keyword evidence="1" id="KW-0472">Membrane</keyword>
<keyword evidence="3" id="KW-1185">Reference proteome</keyword>
<gene>
    <name evidence="2" type="ORF">PLEPLA_LOCUS21085</name>
</gene>
<dbReference type="EMBL" id="CADEAL010001502">
    <property type="protein sequence ID" value="CAB1432997.1"/>
    <property type="molecule type" value="Genomic_DNA"/>
</dbReference>
<keyword evidence="1" id="KW-0812">Transmembrane</keyword>
<evidence type="ECO:0000313" key="3">
    <source>
        <dbReference type="Proteomes" id="UP001153269"/>
    </source>
</evidence>
<evidence type="ECO:0000313" key="2">
    <source>
        <dbReference type="EMBL" id="CAB1432997.1"/>
    </source>
</evidence>
<evidence type="ECO:0000256" key="1">
    <source>
        <dbReference type="SAM" id="Phobius"/>
    </source>
</evidence>
<feature type="transmembrane region" description="Helical" evidence="1">
    <location>
        <begin position="81"/>
        <end position="102"/>
    </location>
</feature>
<proteinExistence type="predicted"/>
<comment type="caution">
    <text evidence="2">The sequence shown here is derived from an EMBL/GenBank/DDBJ whole genome shotgun (WGS) entry which is preliminary data.</text>
</comment>
<feature type="transmembrane region" description="Helical" evidence="1">
    <location>
        <begin position="54"/>
        <end position="75"/>
    </location>
</feature>